<reference evidence="1 6" key="3">
    <citation type="submission" date="2019-07" db="EMBL/GenBank/DDBJ databases">
        <title>Whole genome shotgun sequence of Clostridium butyricum NBRC 3858.</title>
        <authorList>
            <person name="Hosoyama A."/>
            <person name="Uohara A."/>
            <person name="Ohji S."/>
            <person name="Ichikawa N."/>
        </authorList>
    </citation>
    <scope>NUCLEOTIDE SEQUENCE [LARGE SCALE GENOMIC DNA]</scope>
    <source>
        <strain evidence="1 6">NBRC 3858</strain>
    </source>
</reference>
<evidence type="ECO:0000313" key="3">
    <source>
        <dbReference type="EMBL" id="PPV14708.1"/>
    </source>
</evidence>
<dbReference type="EMBL" id="WOFV02000002">
    <property type="protein sequence ID" value="NAS16430.1"/>
    <property type="molecule type" value="Genomic_DNA"/>
</dbReference>
<protein>
    <submittedName>
        <fullName evidence="4">DUF4003 domain-containing protein</fullName>
    </submittedName>
    <submittedName>
        <fullName evidence="2">DUF4003 family protein</fullName>
    </submittedName>
</protein>
<evidence type="ECO:0000313" key="6">
    <source>
        <dbReference type="Proteomes" id="UP000321089"/>
    </source>
</evidence>
<reference evidence="2 7" key="4">
    <citation type="submission" date="2020-01" db="EMBL/GenBank/DDBJ databases">
        <title>Genome sequence of a 1,3-propanediol producer, Clostridium butyricum S3.</title>
        <authorList>
            <person name="Zhou J."/>
        </authorList>
    </citation>
    <scope>NUCLEOTIDE SEQUENCE [LARGE SCALE GENOMIC DNA]</scope>
    <source>
        <strain evidence="2 7">S3</strain>
    </source>
</reference>
<dbReference type="RefSeq" id="WP_002581971.1">
    <property type="nucleotide sequence ID" value="NZ_AP019716.1"/>
</dbReference>
<evidence type="ECO:0000313" key="5">
    <source>
        <dbReference type="Proteomes" id="UP000238081"/>
    </source>
</evidence>
<reference evidence="4 8" key="2">
    <citation type="submission" date="2019-05" db="EMBL/GenBank/DDBJ databases">
        <authorList>
            <person name="Schori C."/>
            <person name="Ahrens C."/>
        </authorList>
    </citation>
    <scope>NUCLEOTIDE SEQUENCE [LARGE SCALE GENOMIC DNA]</scope>
    <source>
        <strain evidence="4 8">DSM 10702</strain>
    </source>
</reference>
<dbReference type="EMBL" id="CP040626">
    <property type="protein sequence ID" value="QMW92081.1"/>
    <property type="molecule type" value="Genomic_DNA"/>
</dbReference>
<organism evidence="3 5">
    <name type="scientific">Clostridium butyricum</name>
    <dbReference type="NCBI Taxonomy" id="1492"/>
    <lineage>
        <taxon>Bacteria</taxon>
        <taxon>Bacillati</taxon>
        <taxon>Bacillota</taxon>
        <taxon>Clostridia</taxon>
        <taxon>Eubacteriales</taxon>
        <taxon>Clostridiaceae</taxon>
        <taxon>Clostridium</taxon>
    </lineage>
</organism>
<dbReference type="InterPro" id="IPR025062">
    <property type="entry name" value="DUF4003"/>
</dbReference>
<sequence>MNKNIKEICDTTVKNYRYAVQNLRYDGDYINHFSALLNGYYNKNIPHDDVKKVRLYIKNNTSKMSVFRGDMLYILSFLVCVSEKDNIEMCDSILETFDMLIDERFKESEYLVLSAFSIARYIDKSDRLITIKRTKHIFNIIKQKYGNLTKDDDYLLCTLLAVNGLEFECMTEYMDFIFNYMHDLKLFSNNGIQCLTNSILLNSNENTPDKISKLLVALEENELKIGYQFLQLFGVMVENQDIEKSICDIKKIIEYLCDEESEYNFYIDKDFRNMIAFVIAFTESGNTEKKYVDELLAFGTYSFLVSKNQGIINEVLA</sequence>
<dbReference type="KEGG" id="cbut:ATN24_05120"/>
<gene>
    <name evidence="3" type="ORF">AWN73_03065</name>
    <name evidence="1" type="ORF">CBU02nite_15290</name>
    <name evidence="4" type="ORF">FF104_14170</name>
    <name evidence="2" type="ORF">GND98_000730</name>
</gene>
<dbReference type="OrthoDB" id="1926684at2"/>
<dbReference type="Proteomes" id="UP000238081">
    <property type="component" value="Unassembled WGS sequence"/>
</dbReference>
<dbReference type="Proteomes" id="UP000515243">
    <property type="component" value="Chromosome 1"/>
</dbReference>
<name>A0A2S7FAL1_CLOBU</name>
<dbReference type="Pfam" id="PF13170">
    <property type="entry name" value="DUF4003"/>
    <property type="match status" value="1"/>
</dbReference>
<evidence type="ECO:0000313" key="1">
    <source>
        <dbReference type="EMBL" id="GEQ21023.1"/>
    </source>
</evidence>
<dbReference type="EMBL" id="LRDH01000107">
    <property type="protein sequence ID" value="PPV14708.1"/>
    <property type="molecule type" value="Genomic_DNA"/>
</dbReference>
<dbReference type="EMBL" id="BKBC01000016">
    <property type="protein sequence ID" value="GEQ21023.1"/>
    <property type="molecule type" value="Genomic_DNA"/>
</dbReference>
<evidence type="ECO:0000313" key="4">
    <source>
        <dbReference type="EMBL" id="QMW92081.1"/>
    </source>
</evidence>
<reference evidence="3 5" key="1">
    <citation type="submission" date="2016-01" db="EMBL/GenBank/DDBJ databases">
        <title>Characterization of the Clostridium difficile lineages that are prevalent in Hong Kong and China.</title>
        <authorList>
            <person name="Kwok J.S.-L."/>
            <person name="Lam W.-Y."/>
            <person name="Ip M."/>
            <person name="Chan T.-F."/>
            <person name="Hawkey P.M."/>
            <person name="Tsui S.K.-W."/>
        </authorList>
    </citation>
    <scope>NUCLEOTIDE SEQUENCE [LARGE SCALE GENOMIC DNA]</scope>
    <source>
        <strain evidence="3 5">300064</strain>
    </source>
</reference>
<dbReference type="AlphaFoldDB" id="A0A2S7FAL1"/>
<evidence type="ECO:0000313" key="7">
    <source>
        <dbReference type="Proteomes" id="UP000474042"/>
    </source>
</evidence>
<dbReference type="Proteomes" id="UP000321089">
    <property type="component" value="Unassembled WGS sequence"/>
</dbReference>
<dbReference type="Proteomes" id="UP000474042">
    <property type="component" value="Unassembled WGS sequence"/>
</dbReference>
<dbReference type="GeneID" id="92945342"/>
<accession>A0A2S7FAL1</accession>
<proteinExistence type="predicted"/>
<evidence type="ECO:0000313" key="8">
    <source>
        <dbReference type="Proteomes" id="UP000515243"/>
    </source>
</evidence>
<evidence type="ECO:0000313" key="2">
    <source>
        <dbReference type="EMBL" id="NAS16430.1"/>
    </source>
</evidence>